<sequence length="74" mass="8365">MGHLIVERTERIPDRAADVPVAFGEFDLFGYPIHELTEVLDPSDRKLLLSADVNPQSTHYLSAVRLDACESDRR</sequence>
<accession>A0A1K2F9J7</accession>
<reference evidence="1 2" key="1">
    <citation type="submission" date="2016-11" db="EMBL/GenBank/DDBJ databases">
        <authorList>
            <person name="Jaros S."/>
            <person name="Januszkiewicz K."/>
            <person name="Wedrychowicz H."/>
        </authorList>
    </citation>
    <scope>NUCLEOTIDE SEQUENCE [LARGE SCALE GENOMIC DNA]</scope>
    <source>
        <strain evidence="1 2">OK807</strain>
    </source>
</reference>
<dbReference type="AlphaFoldDB" id="A0A1K2F9J7"/>
<protein>
    <submittedName>
        <fullName evidence="1">Uncharacterized protein</fullName>
    </submittedName>
</protein>
<name>A0A1K2F9J7_STRAR</name>
<proteinExistence type="predicted"/>
<evidence type="ECO:0000313" key="1">
    <source>
        <dbReference type="EMBL" id="SFY44194.1"/>
    </source>
</evidence>
<dbReference type="RefSeq" id="WP_143166609.1">
    <property type="nucleotide sequence ID" value="NZ_CP108277.1"/>
</dbReference>
<organism evidence="1 2">
    <name type="scientific">Streptomyces atratus</name>
    <dbReference type="NCBI Taxonomy" id="1893"/>
    <lineage>
        <taxon>Bacteria</taxon>
        <taxon>Bacillati</taxon>
        <taxon>Actinomycetota</taxon>
        <taxon>Actinomycetes</taxon>
        <taxon>Kitasatosporales</taxon>
        <taxon>Streptomycetaceae</taxon>
        <taxon>Streptomyces</taxon>
    </lineage>
</organism>
<dbReference type="OrthoDB" id="3872745at2"/>
<evidence type="ECO:0000313" key="2">
    <source>
        <dbReference type="Proteomes" id="UP000181909"/>
    </source>
</evidence>
<gene>
    <name evidence="1" type="ORF">SAMN02787144_104417</name>
</gene>
<dbReference type="Proteomes" id="UP000181909">
    <property type="component" value="Unassembled WGS sequence"/>
</dbReference>
<dbReference type="EMBL" id="FPJO01000044">
    <property type="protein sequence ID" value="SFY44194.1"/>
    <property type="molecule type" value="Genomic_DNA"/>
</dbReference>